<protein>
    <submittedName>
        <fullName evidence="2">AbrB family transcriptional regulator</fullName>
    </submittedName>
</protein>
<dbReference type="PANTHER" id="PTHR34860">
    <property type="entry name" value="REPRESSOR-LIKE PROTEIN SSO7C3"/>
    <property type="match status" value="1"/>
</dbReference>
<dbReference type="SMART" id="SM00966">
    <property type="entry name" value="SpoVT_AbrB"/>
    <property type="match status" value="1"/>
</dbReference>
<dbReference type="AlphaFoldDB" id="A0A497EUE9"/>
<dbReference type="Proteomes" id="UP000272051">
    <property type="component" value="Unassembled WGS sequence"/>
</dbReference>
<accession>A0A497EUE9</accession>
<evidence type="ECO:0000259" key="1">
    <source>
        <dbReference type="PROSITE" id="PS51740"/>
    </source>
</evidence>
<dbReference type="PANTHER" id="PTHR34860:SF6">
    <property type="entry name" value="REPRESSOR-LIKE PROTEIN SSO7C3"/>
    <property type="match status" value="1"/>
</dbReference>
<evidence type="ECO:0000313" key="3">
    <source>
        <dbReference type="Proteomes" id="UP000272051"/>
    </source>
</evidence>
<dbReference type="InterPro" id="IPR007159">
    <property type="entry name" value="SpoVT-AbrB_dom"/>
</dbReference>
<proteinExistence type="predicted"/>
<organism evidence="2 3">
    <name type="scientific">Thermoproteota archaeon</name>
    <dbReference type="NCBI Taxonomy" id="2056631"/>
    <lineage>
        <taxon>Archaea</taxon>
        <taxon>Thermoproteota</taxon>
    </lineage>
</organism>
<dbReference type="GO" id="GO:0003677">
    <property type="term" value="F:DNA binding"/>
    <property type="evidence" value="ECO:0007669"/>
    <property type="project" value="InterPro"/>
</dbReference>
<comment type="caution">
    <text evidence="2">The sequence shown here is derived from an EMBL/GenBank/DDBJ whole genome shotgun (WGS) entry which is preliminary data.</text>
</comment>
<name>A0A497EUE9_9CREN</name>
<feature type="domain" description="SpoVT-AbrB" evidence="1">
    <location>
        <begin position="1"/>
        <end position="47"/>
    </location>
</feature>
<dbReference type="NCBIfam" id="TIGR01439">
    <property type="entry name" value="lp_hng_hel_AbrB"/>
    <property type="match status" value="1"/>
</dbReference>
<gene>
    <name evidence="2" type="ORF">DRJ33_06950</name>
</gene>
<dbReference type="PROSITE" id="PS51740">
    <property type="entry name" value="SPOVT_ABRB"/>
    <property type="match status" value="1"/>
</dbReference>
<dbReference type="SUPFAM" id="SSF89447">
    <property type="entry name" value="AbrB/MazE/MraZ-like"/>
    <property type="match status" value="1"/>
</dbReference>
<dbReference type="InterPro" id="IPR052975">
    <property type="entry name" value="Repressor-like_regulatory"/>
</dbReference>
<dbReference type="EMBL" id="QMQX01000149">
    <property type="protein sequence ID" value="RLE50867.1"/>
    <property type="molecule type" value="Genomic_DNA"/>
</dbReference>
<dbReference type="Pfam" id="PF04014">
    <property type="entry name" value="MazE_antitoxin"/>
    <property type="match status" value="1"/>
</dbReference>
<evidence type="ECO:0000313" key="2">
    <source>
        <dbReference type="EMBL" id="RLE50867.1"/>
    </source>
</evidence>
<reference evidence="2 3" key="1">
    <citation type="submission" date="2018-06" db="EMBL/GenBank/DDBJ databases">
        <title>Extensive metabolic versatility and redundancy in microbially diverse, dynamic hydrothermal sediments.</title>
        <authorList>
            <person name="Dombrowski N."/>
            <person name="Teske A."/>
            <person name="Baker B.J."/>
        </authorList>
    </citation>
    <scope>NUCLEOTIDE SEQUENCE [LARGE SCALE GENOMIC DNA]</scope>
    <source>
        <strain evidence="2">B34_G17</strain>
    </source>
</reference>
<dbReference type="Gene3D" id="2.10.260.10">
    <property type="match status" value="1"/>
</dbReference>
<sequence length="76" mass="8678">MTRVKVTRNFQITIPSDIRSKIGLKEGEEVEVYLNDEGRILVERIAAKRKTLTCGKKLLPEEIDEIIVRGLLEAIK</sequence>
<dbReference type="InterPro" id="IPR037914">
    <property type="entry name" value="SpoVT-AbrB_sf"/>
</dbReference>